<feature type="compositionally biased region" description="Low complexity" evidence="1">
    <location>
        <begin position="115"/>
        <end position="126"/>
    </location>
</feature>
<dbReference type="Proteomes" id="UP000479190">
    <property type="component" value="Unassembled WGS sequence"/>
</dbReference>
<feature type="compositionally biased region" description="Pro residues" evidence="1">
    <location>
        <begin position="261"/>
        <end position="270"/>
    </location>
</feature>
<protein>
    <submittedName>
        <fullName evidence="2">Uncharacterized protein</fullName>
    </submittedName>
</protein>
<proteinExistence type="predicted"/>
<keyword evidence="3" id="KW-1185">Reference proteome</keyword>
<feature type="region of interest" description="Disordered" evidence="1">
    <location>
        <begin position="102"/>
        <end position="147"/>
    </location>
</feature>
<organism evidence="2 3">
    <name type="scientific">Trichogramma brassicae</name>
    <dbReference type="NCBI Taxonomy" id="86971"/>
    <lineage>
        <taxon>Eukaryota</taxon>
        <taxon>Metazoa</taxon>
        <taxon>Ecdysozoa</taxon>
        <taxon>Arthropoda</taxon>
        <taxon>Hexapoda</taxon>
        <taxon>Insecta</taxon>
        <taxon>Pterygota</taxon>
        <taxon>Neoptera</taxon>
        <taxon>Endopterygota</taxon>
        <taxon>Hymenoptera</taxon>
        <taxon>Apocrita</taxon>
        <taxon>Proctotrupomorpha</taxon>
        <taxon>Chalcidoidea</taxon>
        <taxon>Trichogrammatidae</taxon>
        <taxon>Trichogramma</taxon>
    </lineage>
</organism>
<feature type="compositionally biased region" description="Basic and acidic residues" evidence="1">
    <location>
        <begin position="132"/>
        <end position="146"/>
    </location>
</feature>
<name>A0A6H5HSZ4_9HYME</name>
<feature type="compositionally biased region" description="Basic and acidic residues" evidence="1">
    <location>
        <begin position="206"/>
        <end position="241"/>
    </location>
</feature>
<dbReference type="AlphaFoldDB" id="A0A6H5HSZ4"/>
<reference evidence="2 3" key="1">
    <citation type="submission" date="2020-02" db="EMBL/GenBank/DDBJ databases">
        <authorList>
            <person name="Ferguson B K."/>
        </authorList>
    </citation>
    <scope>NUCLEOTIDE SEQUENCE [LARGE SCALE GENOMIC DNA]</scope>
</reference>
<accession>A0A6H5HSZ4</accession>
<evidence type="ECO:0000313" key="3">
    <source>
        <dbReference type="Proteomes" id="UP000479190"/>
    </source>
</evidence>
<feature type="compositionally biased region" description="Basic residues" evidence="1">
    <location>
        <begin position="474"/>
        <end position="483"/>
    </location>
</feature>
<gene>
    <name evidence="2" type="ORF">TBRA_LOCUS131</name>
</gene>
<dbReference type="EMBL" id="CADCXV010000017">
    <property type="protein sequence ID" value="CAB0027901.1"/>
    <property type="molecule type" value="Genomic_DNA"/>
</dbReference>
<feature type="region of interest" description="Disordered" evidence="1">
    <location>
        <begin position="204"/>
        <end position="289"/>
    </location>
</feature>
<feature type="compositionally biased region" description="Polar residues" evidence="1">
    <location>
        <begin position="10"/>
        <end position="24"/>
    </location>
</feature>
<sequence>MSPKRWWCNQHGQSAEQQQPSVRSPQYVPINGRHSAPPPPPVFGSHFRKCVAASWSRCRAVRIGNAIAIGVVPNIRRRKNSSFQSRQRRARPRHRGALFVRLRSDASPGGKATHLLRVSTRSSRSTPHPRNKHSERTPTGRERRTLDPVLVAGVITTGILKSARRWTCSPDSTNVWEIRSQGRWPKTAFSTPFQHLQYNQAYGYARDSKGAQPRSDRRSSGRAPSRDNGVHPKQSIHRDNDYNESARSFYVRGSIPRRPARPSPRSPSPSPVSRGRRTNRWHAPVPMSLVPGQPYLVRPSSVADLPRSLWMRRTANRKTTQPNANTDEEAAASRAKEQADGECFSAPTNPSRHSLKCKRAADGEAVAEEEAARSQRCSRGTSRRRYARAFPTGPPQEGRNRQGAMTTSRQAHDNRLNRAAQCHARINESSDVTFPPKSRNRRSSGTDTLIRECRGDIRSKRPPQPILWQQHNNKQVRNRRNRATNRDLPLLPEKSADSSHRSSVTSDIVFATALAKRF</sequence>
<feature type="non-terminal residue" evidence="2">
    <location>
        <position position="518"/>
    </location>
</feature>
<feature type="compositionally biased region" description="Basic and acidic residues" evidence="1">
    <location>
        <begin position="449"/>
        <end position="459"/>
    </location>
</feature>
<feature type="region of interest" description="Disordered" evidence="1">
    <location>
        <begin position="1"/>
        <end position="39"/>
    </location>
</feature>
<evidence type="ECO:0000256" key="1">
    <source>
        <dbReference type="SAM" id="MobiDB-lite"/>
    </source>
</evidence>
<feature type="region of interest" description="Disordered" evidence="1">
    <location>
        <begin position="424"/>
        <end position="504"/>
    </location>
</feature>
<feature type="region of interest" description="Disordered" evidence="1">
    <location>
        <begin position="313"/>
        <end position="410"/>
    </location>
</feature>
<evidence type="ECO:0000313" key="2">
    <source>
        <dbReference type="EMBL" id="CAB0027901.1"/>
    </source>
</evidence>